<sequence length="72" mass="8080">MQHRTPADRPAARPTPASLFMTPEQEWAYLDQGMIDPVEPTDGGVGIMTDSGPRWYLDRLKERLEAEGARPV</sequence>
<evidence type="ECO:0000313" key="2">
    <source>
        <dbReference type="Proteomes" id="UP000560081"/>
    </source>
</evidence>
<organism evidence="1 2">
    <name type="scientific">Micrococcus flavus</name>
    <dbReference type="NCBI Taxonomy" id="384602"/>
    <lineage>
        <taxon>Bacteria</taxon>
        <taxon>Bacillati</taxon>
        <taxon>Actinomycetota</taxon>
        <taxon>Actinomycetes</taxon>
        <taxon>Micrococcales</taxon>
        <taxon>Micrococcaceae</taxon>
        <taxon>Micrococcus</taxon>
    </lineage>
</organism>
<keyword evidence="2" id="KW-1185">Reference proteome</keyword>
<name>A0A7W7L572_9MICC</name>
<protein>
    <submittedName>
        <fullName evidence="1">Uncharacterized protein</fullName>
    </submittedName>
</protein>
<dbReference type="EMBL" id="JACHMC010000001">
    <property type="protein sequence ID" value="MBB4883216.1"/>
    <property type="molecule type" value="Genomic_DNA"/>
</dbReference>
<gene>
    <name evidence="1" type="ORF">BJ976_001567</name>
</gene>
<proteinExistence type="predicted"/>
<dbReference type="AlphaFoldDB" id="A0A7W7L572"/>
<accession>A0A7W7L572</accession>
<reference evidence="1 2" key="1">
    <citation type="submission" date="2020-08" db="EMBL/GenBank/DDBJ databases">
        <title>Sequencing the genomes of 1000 actinobacteria strains.</title>
        <authorList>
            <person name="Klenk H.-P."/>
        </authorList>
    </citation>
    <scope>NUCLEOTIDE SEQUENCE [LARGE SCALE GENOMIC DNA]</scope>
    <source>
        <strain evidence="1 2">DSM 19079</strain>
    </source>
</reference>
<evidence type="ECO:0000313" key="1">
    <source>
        <dbReference type="EMBL" id="MBB4883216.1"/>
    </source>
</evidence>
<dbReference type="RefSeq" id="WP_167736915.1">
    <property type="nucleotide sequence ID" value="NZ_BMLA01000002.1"/>
</dbReference>
<comment type="caution">
    <text evidence="1">The sequence shown here is derived from an EMBL/GenBank/DDBJ whole genome shotgun (WGS) entry which is preliminary data.</text>
</comment>
<dbReference type="Proteomes" id="UP000560081">
    <property type="component" value="Unassembled WGS sequence"/>
</dbReference>